<proteinExistence type="predicted"/>
<evidence type="ECO:0000313" key="1">
    <source>
        <dbReference type="EMBL" id="QNH96099.1"/>
    </source>
</evidence>
<accession>A0A7G7YNM9</accession>
<dbReference type="AlphaFoldDB" id="A0A7G7YNM9"/>
<dbReference type="Pfam" id="PF11292">
    <property type="entry name" value="DUF3093"/>
    <property type="match status" value="1"/>
</dbReference>
<sequence length="178" mass="19639">MKFLTFVCTTRSIAVAATQPAKASDSEILYSENQRVPLTWWLLGALLVCLLAWQAQMQREWYWGVVMAILAGAAVVWSLSALSSNKVIVAREADGIWLYTGAARLPADVVSRTLVIPPTAKPAAMGRQLDPAAYVVHKGWIPTMAMLVLDDPDDPTPYWLISTKEPQELLEALGRPIY</sequence>
<dbReference type="KEGG" id="cans:GP473_05000"/>
<dbReference type="EMBL" id="CP046883">
    <property type="protein sequence ID" value="QNH96099.1"/>
    <property type="molecule type" value="Genomic_DNA"/>
</dbReference>
<name>A0A7G7YNM9_9CORY</name>
<dbReference type="RefSeq" id="WP_185769847.1">
    <property type="nucleotide sequence ID" value="NZ_CP046883.1"/>
</dbReference>
<gene>
    <name evidence="1" type="ORF">GP473_05000</name>
</gene>
<protein>
    <submittedName>
        <fullName evidence="1">DUF3093 family protein</fullName>
    </submittedName>
</protein>
<evidence type="ECO:0000313" key="2">
    <source>
        <dbReference type="Proteomes" id="UP000515275"/>
    </source>
</evidence>
<reference evidence="1 2" key="1">
    <citation type="submission" date="2019-12" db="EMBL/GenBank/DDBJ databases">
        <title>Corynebacterium sp. nov., isolated from feces of the Anser Albifrons in China.</title>
        <authorList>
            <person name="Liu Q."/>
        </authorList>
    </citation>
    <scope>NUCLEOTIDE SEQUENCE [LARGE SCALE GENOMIC DNA]</scope>
    <source>
        <strain evidence="1 2">23H37-10</strain>
    </source>
</reference>
<dbReference type="InterPro" id="IPR021443">
    <property type="entry name" value="DUF3093"/>
</dbReference>
<organism evidence="1 2">
    <name type="scientific">Corynebacterium anserum</name>
    <dbReference type="NCBI Taxonomy" id="2684406"/>
    <lineage>
        <taxon>Bacteria</taxon>
        <taxon>Bacillati</taxon>
        <taxon>Actinomycetota</taxon>
        <taxon>Actinomycetes</taxon>
        <taxon>Mycobacteriales</taxon>
        <taxon>Corynebacteriaceae</taxon>
        <taxon>Corynebacterium</taxon>
    </lineage>
</organism>
<dbReference type="Proteomes" id="UP000515275">
    <property type="component" value="Chromosome"/>
</dbReference>
<keyword evidence="2" id="KW-1185">Reference proteome</keyword>